<dbReference type="SMART" id="SM00248">
    <property type="entry name" value="ANK"/>
    <property type="match status" value="2"/>
</dbReference>
<evidence type="ECO:0000313" key="6">
    <source>
        <dbReference type="EMBL" id="KOF90663.1"/>
    </source>
</evidence>
<dbReference type="SUPFAM" id="SSF48403">
    <property type="entry name" value="Ankyrin repeat"/>
    <property type="match status" value="1"/>
</dbReference>
<sequence length="281" mass="31327">MIKLLARGVDINTANVDGFTALHQACWTPLHATTSCAFTDITQYLSTRANIAAVNNDGNLPLDICEETKMEKLLLEEMNRPGVDAKAAQREEEMMLSDANQWLNFNCMTERPHAKTGVVALHVAAAKGYIKVMHLLIQTKANVDIKDSDGVHPKRRTSVTRMRVDQKHSVVLQTLEQEKTHRKNYRKGEEAQKFKFKSSTNGDSSSESETERQNEINKNTSIPLTNKPDSQQTPSSVSSGNVSAEFTVTVLPELPTDDRLSSRSLEEKRAEKQNSTVVTTQ</sequence>
<dbReference type="GO" id="GO:0019208">
    <property type="term" value="F:phosphatase regulator activity"/>
    <property type="evidence" value="ECO:0007669"/>
    <property type="project" value="TreeGrafter"/>
</dbReference>
<dbReference type="PANTHER" id="PTHR24179:SF21">
    <property type="entry name" value="MYOSIN BINDING SUBUNIT, ISOFORM O"/>
    <property type="match status" value="1"/>
</dbReference>
<evidence type="ECO:0000256" key="1">
    <source>
        <dbReference type="ARBA" id="ARBA00022473"/>
    </source>
</evidence>
<evidence type="ECO:0000256" key="4">
    <source>
        <dbReference type="PROSITE-ProRule" id="PRU00023"/>
    </source>
</evidence>
<feature type="region of interest" description="Disordered" evidence="5">
    <location>
        <begin position="146"/>
        <end position="281"/>
    </location>
</feature>
<feature type="compositionally biased region" description="Polar residues" evidence="5">
    <location>
        <begin position="216"/>
        <end position="246"/>
    </location>
</feature>
<dbReference type="OrthoDB" id="19014at2759"/>
<keyword evidence="4" id="KW-0040">ANK repeat</keyword>
<dbReference type="Pfam" id="PF00023">
    <property type="entry name" value="Ank"/>
    <property type="match status" value="1"/>
</dbReference>
<name>A0A0L8HN47_OCTBM</name>
<feature type="compositionally biased region" description="Low complexity" evidence="5">
    <location>
        <begin position="198"/>
        <end position="207"/>
    </location>
</feature>
<dbReference type="GO" id="GO:0030018">
    <property type="term" value="C:Z disc"/>
    <property type="evidence" value="ECO:0007669"/>
    <property type="project" value="TreeGrafter"/>
</dbReference>
<keyword evidence="1" id="KW-0217">Developmental protein</keyword>
<comment type="similarity">
    <text evidence="3">Belongs to the NRARP family.</text>
</comment>
<dbReference type="AlphaFoldDB" id="A0A0L8HN47"/>
<protein>
    <submittedName>
        <fullName evidence="6">Uncharacterized protein</fullName>
    </submittedName>
</protein>
<dbReference type="GO" id="GO:0004857">
    <property type="term" value="F:enzyme inhibitor activity"/>
    <property type="evidence" value="ECO:0007669"/>
    <property type="project" value="TreeGrafter"/>
</dbReference>
<feature type="compositionally biased region" description="Basic and acidic residues" evidence="5">
    <location>
        <begin position="256"/>
        <end position="272"/>
    </location>
</feature>
<evidence type="ECO:0000256" key="2">
    <source>
        <dbReference type="ARBA" id="ARBA00022737"/>
    </source>
</evidence>
<feature type="non-terminal residue" evidence="6">
    <location>
        <position position="281"/>
    </location>
</feature>
<dbReference type="PROSITE" id="PS50297">
    <property type="entry name" value="ANK_REP_REGION"/>
    <property type="match status" value="1"/>
</dbReference>
<dbReference type="PROSITE" id="PS50088">
    <property type="entry name" value="ANK_REPEAT"/>
    <property type="match status" value="1"/>
</dbReference>
<dbReference type="Gene3D" id="1.25.40.20">
    <property type="entry name" value="Ankyrin repeat-containing domain"/>
    <property type="match status" value="2"/>
</dbReference>
<dbReference type="InterPro" id="IPR036770">
    <property type="entry name" value="Ankyrin_rpt-contain_sf"/>
</dbReference>
<dbReference type="EMBL" id="KQ417715">
    <property type="protein sequence ID" value="KOF90663.1"/>
    <property type="molecule type" value="Genomic_DNA"/>
</dbReference>
<evidence type="ECO:0000256" key="5">
    <source>
        <dbReference type="SAM" id="MobiDB-lite"/>
    </source>
</evidence>
<dbReference type="GO" id="GO:0031672">
    <property type="term" value="C:A band"/>
    <property type="evidence" value="ECO:0007669"/>
    <property type="project" value="TreeGrafter"/>
</dbReference>
<proteinExistence type="inferred from homology"/>
<keyword evidence="2" id="KW-0677">Repeat</keyword>
<accession>A0A0L8HN47</accession>
<reference evidence="6" key="1">
    <citation type="submission" date="2015-07" db="EMBL/GenBank/DDBJ databases">
        <title>MeaNS - Measles Nucleotide Surveillance Program.</title>
        <authorList>
            <person name="Tran T."/>
            <person name="Druce J."/>
        </authorList>
    </citation>
    <scope>NUCLEOTIDE SEQUENCE</scope>
    <source>
        <strain evidence="6">UCB-OBI-ISO-001</strain>
        <tissue evidence="6">Gonad</tissue>
    </source>
</reference>
<dbReference type="STRING" id="37653.A0A0L8HN47"/>
<dbReference type="InterPro" id="IPR002110">
    <property type="entry name" value="Ankyrin_rpt"/>
</dbReference>
<gene>
    <name evidence="6" type="ORF">OCBIM_22010798mg</name>
</gene>
<feature type="repeat" description="ANK" evidence="4">
    <location>
        <begin position="116"/>
        <end position="148"/>
    </location>
</feature>
<dbReference type="PANTHER" id="PTHR24179">
    <property type="entry name" value="PROTEIN PHOSPHATASE 1 REGULATORY SUBUNIT 12"/>
    <property type="match status" value="1"/>
</dbReference>
<evidence type="ECO:0000256" key="3">
    <source>
        <dbReference type="ARBA" id="ARBA00038386"/>
    </source>
</evidence>
<organism evidence="6">
    <name type="scientific">Octopus bimaculoides</name>
    <name type="common">California two-spotted octopus</name>
    <dbReference type="NCBI Taxonomy" id="37653"/>
    <lineage>
        <taxon>Eukaryota</taxon>
        <taxon>Metazoa</taxon>
        <taxon>Spiralia</taxon>
        <taxon>Lophotrochozoa</taxon>
        <taxon>Mollusca</taxon>
        <taxon>Cephalopoda</taxon>
        <taxon>Coleoidea</taxon>
        <taxon>Octopodiformes</taxon>
        <taxon>Octopoda</taxon>
        <taxon>Incirrata</taxon>
        <taxon>Octopodidae</taxon>
        <taxon>Octopus</taxon>
    </lineage>
</organism>
<dbReference type="InterPro" id="IPR051226">
    <property type="entry name" value="PP1_Regulatory_Subunit"/>
</dbReference>